<reference evidence="3 4" key="1">
    <citation type="submission" date="2019-05" db="EMBL/GenBank/DDBJ databases">
        <title>Genome sequencing of F202Z8.</title>
        <authorList>
            <person name="Kwon Y.M."/>
        </authorList>
    </citation>
    <scope>NUCLEOTIDE SEQUENCE [LARGE SCALE GENOMIC DNA]</scope>
    <source>
        <strain evidence="3 4">F202Z8</strain>
    </source>
</reference>
<evidence type="ECO:0000313" key="4">
    <source>
        <dbReference type="Proteomes" id="UP000310017"/>
    </source>
</evidence>
<evidence type="ECO:0000313" key="3">
    <source>
        <dbReference type="EMBL" id="QCX00758.1"/>
    </source>
</evidence>
<evidence type="ECO:0000256" key="2">
    <source>
        <dbReference type="SAM" id="SignalP"/>
    </source>
</evidence>
<dbReference type="NCBIfam" id="TIGR04131">
    <property type="entry name" value="Bac_Flav_CTERM"/>
    <property type="match status" value="1"/>
</dbReference>
<feature type="chain" id="PRO_5022675025" evidence="2">
    <location>
        <begin position="22"/>
        <end position="795"/>
    </location>
</feature>
<dbReference type="AlphaFoldDB" id="A0A5B7SUN5"/>
<dbReference type="KEGG" id="asag:FGM00_11805"/>
<dbReference type="Pfam" id="PF13585">
    <property type="entry name" value="CHU_C"/>
    <property type="match status" value="1"/>
</dbReference>
<dbReference type="InterPro" id="IPR026341">
    <property type="entry name" value="T9SS_type_B"/>
</dbReference>
<feature type="signal peptide" evidence="2">
    <location>
        <begin position="1"/>
        <end position="21"/>
    </location>
</feature>
<keyword evidence="4" id="KW-1185">Reference proteome</keyword>
<dbReference type="OrthoDB" id="9765926at2"/>
<gene>
    <name evidence="3" type="ORF">FGM00_11805</name>
</gene>
<evidence type="ECO:0000256" key="1">
    <source>
        <dbReference type="SAM" id="MobiDB-lite"/>
    </source>
</evidence>
<dbReference type="EMBL" id="CP040710">
    <property type="protein sequence ID" value="QCX00758.1"/>
    <property type="molecule type" value="Genomic_DNA"/>
</dbReference>
<name>A0A5B7SUN5_9FLAO</name>
<accession>A0A5B7SUN5</accession>
<sequence>MKKIIFSLFLLISIPSWSQQANDCIDAVVVCGNNQIASNASGFGTQELDNQANPCAFEEVNSLWFQLTIGSTGELAFDIVPDSDAITVDYDFYVFGPNFSCDDFTDPVRCSTTNPSEAGLTYNTTGLRSSENDDSEGPGANGNSYVDALSVQAGETYYLLIDRPHGGGGFELDWTGTAQFLPGPEVQEPSNIEVCLSEAIVEVDLTSRETQITQSPDVQIDYFNSFANAFDFEDEINAPDRFAFSGARENIYVRVTNTLSECFEIVDFTVTALEFNDPPDIEQVVCDTDRDGAGVYDLLGVVSDIEDTLQNPAEFVISLYRNEIDAMASRNPLILASYTTFASVLYARVSSVQLGNCFTTFPVMLTIEENPYPAVIELTQCDVDEADSLDGITRTNLEQAFPDNPDSVISFYESIGARGAGRAIAEPSNYTNQTPFDQVLYYRTTSGDCFSDGELQLTINPTLVSLQTASPFMVCADATVDGMVQGTFDLEEIRANQYAGLDVAFYANRDDLSLERNRLTGILNTPTTTIYARLEANNQCQGAEQLDLVVNALPEIGLETSYQVCTDGEPLVLQAPEGFDSYTWYSGTDGAFMEIGDRSELTITEAGDYRLMVGTLYEMNGQSVVCNADFDFSVSPSNAATIQNIEIEEFSAENSVEITVSGDGDYEYSLDGENYQNEAGFENTAAGFYTVFVRDKNGCGISEEDISIIGYPKFFTPNADGVNDTWQLLGLNDTEGIVTSVSIYDRYGKLIRMMTDNDSGWDGTLNGAPLPASDYWFRIALEGRKEVKGHFTLKR</sequence>
<dbReference type="Proteomes" id="UP000310017">
    <property type="component" value="Chromosome"/>
</dbReference>
<dbReference type="RefSeq" id="WP_138853102.1">
    <property type="nucleotide sequence ID" value="NZ_CP040710.1"/>
</dbReference>
<proteinExistence type="predicted"/>
<keyword evidence="2" id="KW-0732">Signal</keyword>
<feature type="region of interest" description="Disordered" evidence="1">
    <location>
        <begin position="121"/>
        <end position="144"/>
    </location>
</feature>
<protein>
    <submittedName>
        <fullName evidence="3">T9SS type B sorting domain-containing protein</fullName>
    </submittedName>
</protein>
<organism evidence="3 4">
    <name type="scientific">Aggregatimonas sangjinii</name>
    <dbReference type="NCBI Taxonomy" id="2583587"/>
    <lineage>
        <taxon>Bacteria</taxon>
        <taxon>Pseudomonadati</taxon>
        <taxon>Bacteroidota</taxon>
        <taxon>Flavobacteriia</taxon>
        <taxon>Flavobacteriales</taxon>
        <taxon>Flavobacteriaceae</taxon>
        <taxon>Aggregatimonas</taxon>
    </lineage>
</organism>